<dbReference type="GO" id="GO:0033786">
    <property type="term" value="F:heptose-1-phosphate adenylyltransferase activity"/>
    <property type="evidence" value="ECO:0007669"/>
    <property type="project" value="TreeGrafter"/>
</dbReference>
<sequence length="316" mass="34711">MVDFSKCNILIVGDIMLDKYYFGKVERISPEAPVPIVNIVSEESRLGGASNVANNISSLGGNAFLCGAIGHDLFGKEIERMGRQKNIRTSFIKTEQPTIAKARVIGGLQQIVRIDYEQKLRLNERGYQQLKELISKLIKEVHLLVISDYGKGFISQEICSFLIQTAQEHHIHVIVDPKGQEWEKYAGADLITPNVKELGEITGKTINNDDREIEIAGKTILDRYGLSALLVTRSEKGMSLINRQETIHIPTYSQEVFDVSGAGDTVVATLALALSAGKDIKEAMYIANVAAGIVVTKLGTATVTQEELNKHLGKSC</sequence>
<dbReference type="Proteomes" id="UP000031937">
    <property type="component" value="Unassembled WGS sequence"/>
</dbReference>
<dbReference type="FunFam" id="3.40.1190.20:FF:000002">
    <property type="entry name" value="Bifunctional protein HldE"/>
    <property type="match status" value="1"/>
</dbReference>
<protein>
    <submittedName>
        <fullName evidence="4">RfaE bifunctional protein</fullName>
    </submittedName>
</protein>
<dbReference type="SUPFAM" id="SSF53613">
    <property type="entry name" value="Ribokinase-like"/>
    <property type="match status" value="1"/>
</dbReference>
<dbReference type="GO" id="GO:0033785">
    <property type="term" value="F:heptose 7-phosphate kinase activity"/>
    <property type="evidence" value="ECO:0007669"/>
    <property type="project" value="TreeGrafter"/>
</dbReference>
<dbReference type="AlphaFoldDB" id="A0A0C3RAT9"/>
<evidence type="ECO:0000313" key="4">
    <source>
        <dbReference type="EMBL" id="KIO42696.1"/>
    </source>
</evidence>
<evidence type="ECO:0000256" key="1">
    <source>
        <dbReference type="ARBA" id="ARBA00022679"/>
    </source>
</evidence>
<dbReference type="InterPro" id="IPR029056">
    <property type="entry name" value="Ribokinase-like"/>
</dbReference>
<dbReference type="NCBIfam" id="TIGR02198">
    <property type="entry name" value="rfaE_dom_I"/>
    <property type="match status" value="1"/>
</dbReference>
<dbReference type="InterPro" id="IPR011913">
    <property type="entry name" value="RfaE_dom_I"/>
</dbReference>
<proteinExistence type="predicted"/>
<evidence type="ECO:0000313" key="5">
    <source>
        <dbReference type="EMBL" id="KIO46480.1"/>
    </source>
</evidence>
<evidence type="ECO:0000256" key="2">
    <source>
        <dbReference type="ARBA" id="ARBA00022777"/>
    </source>
</evidence>
<evidence type="ECO:0000313" key="6">
    <source>
        <dbReference type="Proteomes" id="UP000031937"/>
    </source>
</evidence>
<dbReference type="PANTHER" id="PTHR46969:SF1">
    <property type="entry name" value="BIFUNCTIONAL PROTEIN HLDE"/>
    <property type="match status" value="1"/>
</dbReference>
<dbReference type="Pfam" id="PF00294">
    <property type="entry name" value="PfkB"/>
    <property type="match status" value="1"/>
</dbReference>
<reference evidence="4 7" key="1">
    <citation type="submission" date="2014-07" db="EMBL/GenBank/DDBJ databases">
        <title>Porphyromonadaceae bacterium OUH 308042 = ATCC BAA-2681 = DSM 28342 draft genome.</title>
        <authorList>
            <person name="Sydenham T.V."/>
            <person name="Hasman H."/>
            <person name="Justensen U.S."/>
        </authorList>
    </citation>
    <scope>NUCLEOTIDE SEQUENCE [LARGE SCALE GENOMIC DNA]</scope>
    <source>
        <strain evidence="4 7">OUH 308042</strain>
    </source>
</reference>
<dbReference type="InterPro" id="IPR011611">
    <property type="entry name" value="PfkB_dom"/>
</dbReference>
<organism evidence="4 7">
    <name type="scientific">Sanguibacteroides justesenii</name>
    <dbReference type="NCBI Taxonomy" id="1547597"/>
    <lineage>
        <taxon>Bacteria</taxon>
        <taxon>Pseudomonadati</taxon>
        <taxon>Bacteroidota</taxon>
        <taxon>Bacteroidia</taxon>
        <taxon>Bacteroidales</taxon>
        <taxon>Porphyromonadaceae</taxon>
        <taxon>Sanguibacteroides</taxon>
    </lineage>
</organism>
<keyword evidence="2" id="KW-0418">Kinase</keyword>
<dbReference type="GO" id="GO:0016773">
    <property type="term" value="F:phosphotransferase activity, alcohol group as acceptor"/>
    <property type="evidence" value="ECO:0007669"/>
    <property type="project" value="InterPro"/>
</dbReference>
<dbReference type="EMBL" id="JPIT01000009">
    <property type="protein sequence ID" value="KIO46480.1"/>
    <property type="molecule type" value="Genomic_DNA"/>
</dbReference>
<dbReference type="EMBL" id="JPIU01000050">
    <property type="protein sequence ID" value="KIO42696.1"/>
    <property type="molecule type" value="Genomic_DNA"/>
</dbReference>
<reference evidence="5 6" key="2">
    <citation type="submission" date="2014-07" db="EMBL/GenBank/DDBJ databases">
        <title>Porphyromonadaceae bacterium OUH 334697 = ATCC BAA-2682 = DSM 28341 draft genome.</title>
        <authorList>
            <person name="Sydenham T.V."/>
            <person name="Hasman H."/>
            <person name="Justesen U.S."/>
        </authorList>
    </citation>
    <scope>NUCLEOTIDE SEQUENCE [LARGE SCALE GENOMIC DNA]</scope>
    <source>
        <strain evidence="5 6">OUH 334697</strain>
    </source>
</reference>
<dbReference type="InterPro" id="IPR002173">
    <property type="entry name" value="Carboh/pur_kinase_PfkB_CS"/>
</dbReference>
<dbReference type="Proteomes" id="UP000031980">
    <property type="component" value="Unassembled WGS sequence"/>
</dbReference>
<evidence type="ECO:0000259" key="3">
    <source>
        <dbReference type="Pfam" id="PF00294"/>
    </source>
</evidence>
<feature type="domain" description="Carbohydrate kinase PfkB" evidence="3">
    <location>
        <begin position="9"/>
        <end position="303"/>
    </location>
</feature>
<dbReference type="PROSITE" id="PS00583">
    <property type="entry name" value="PFKB_KINASES_1"/>
    <property type="match status" value="1"/>
</dbReference>
<dbReference type="CDD" id="cd01172">
    <property type="entry name" value="RfaE_like"/>
    <property type="match status" value="1"/>
</dbReference>
<keyword evidence="7" id="KW-1185">Reference proteome</keyword>
<comment type="caution">
    <text evidence="4">The sequence shown here is derived from an EMBL/GenBank/DDBJ whole genome shotgun (WGS) entry which is preliminary data.</text>
</comment>
<dbReference type="PANTHER" id="PTHR46969">
    <property type="entry name" value="BIFUNCTIONAL PROTEIN HLDE"/>
    <property type="match status" value="1"/>
</dbReference>
<evidence type="ECO:0000313" key="7">
    <source>
        <dbReference type="Proteomes" id="UP000031980"/>
    </source>
</evidence>
<gene>
    <name evidence="4" type="ORF">BA92_14170</name>
    <name evidence="5" type="ORF">IE90_03740</name>
</gene>
<dbReference type="GO" id="GO:0005829">
    <property type="term" value="C:cytosol"/>
    <property type="evidence" value="ECO:0007669"/>
    <property type="project" value="TreeGrafter"/>
</dbReference>
<name>A0A0C3RAT9_9PORP</name>
<accession>A0A0C3RAT9</accession>
<dbReference type="Gene3D" id="3.40.1190.20">
    <property type="match status" value="1"/>
</dbReference>
<keyword evidence="1" id="KW-0808">Transferase</keyword>